<dbReference type="CDD" id="cd16841">
    <property type="entry name" value="RraA_family"/>
    <property type="match status" value="1"/>
</dbReference>
<dbReference type="GO" id="GO:0047443">
    <property type="term" value="F:4-hydroxy-4-methyl-2-oxoglutarate aldolase activity"/>
    <property type="evidence" value="ECO:0007669"/>
    <property type="project" value="UniProtKB-EC"/>
</dbReference>
<evidence type="ECO:0000256" key="10">
    <source>
        <dbReference type="ARBA" id="ARBA00030169"/>
    </source>
</evidence>
<organism evidence="14">
    <name type="scientific">Microbacterium sp. LWS13-1.2</name>
    <dbReference type="NCBI Taxonomy" id="3135264"/>
    <lineage>
        <taxon>Bacteria</taxon>
        <taxon>Bacillati</taxon>
        <taxon>Actinomycetota</taxon>
        <taxon>Actinomycetes</taxon>
        <taxon>Micrococcales</taxon>
        <taxon>Microbacteriaceae</taxon>
        <taxon>Microbacterium</taxon>
    </lineage>
</organism>
<feature type="binding site" evidence="13">
    <location>
        <position position="141"/>
    </location>
    <ligand>
        <name>substrate</name>
    </ligand>
</feature>
<feature type="binding site" evidence="13">
    <location>
        <position position="142"/>
    </location>
    <ligand>
        <name>Mg(2+)</name>
        <dbReference type="ChEBI" id="CHEBI:18420"/>
    </ligand>
</feature>
<dbReference type="PANTHER" id="PTHR33254">
    <property type="entry name" value="4-HYDROXY-4-METHYL-2-OXOGLUTARATE ALDOLASE 3-RELATED"/>
    <property type="match status" value="1"/>
</dbReference>
<comment type="catalytic activity">
    <reaction evidence="12">
        <text>oxaloacetate + H(+) = pyruvate + CO2</text>
        <dbReference type="Rhea" id="RHEA:15641"/>
        <dbReference type="ChEBI" id="CHEBI:15361"/>
        <dbReference type="ChEBI" id="CHEBI:15378"/>
        <dbReference type="ChEBI" id="CHEBI:16452"/>
        <dbReference type="ChEBI" id="CHEBI:16526"/>
        <dbReference type="EC" id="4.1.1.112"/>
    </reaction>
</comment>
<evidence type="ECO:0000256" key="3">
    <source>
        <dbReference type="ARBA" id="ARBA00008621"/>
    </source>
</evidence>
<gene>
    <name evidence="14" type="ORF">MRBLWS13_002844</name>
</gene>
<dbReference type="AlphaFoldDB" id="A0AAU6SE51"/>
<dbReference type="EMBL" id="CP151632">
    <property type="protein sequence ID" value="WZO35159.1"/>
    <property type="molecule type" value="Genomic_DNA"/>
</dbReference>
<dbReference type="RefSeq" id="WP_349425995.1">
    <property type="nucleotide sequence ID" value="NZ_CP151632.1"/>
</dbReference>
<keyword evidence="13" id="KW-0479">Metal-binding</keyword>
<name>A0AAU6SE51_9MICO</name>
<evidence type="ECO:0000256" key="11">
    <source>
        <dbReference type="ARBA" id="ARBA00032305"/>
    </source>
</evidence>
<protein>
    <recommendedName>
        <fullName evidence="7">Putative 4-hydroxy-4-methyl-2-oxoglutarate aldolase</fullName>
        <ecNumber evidence="6">4.1.1.112</ecNumber>
        <ecNumber evidence="5">4.1.3.17</ecNumber>
    </recommendedName>
    <alternativeName>
        <fullName evidence="11">Oxaloacetate decarboxylase</fullName>
    </alternativeName>
    <alternativeName>
        <fullName evidence="9">Regulator of ribonuclease activity homolog</fullName>
    </alternativeName>
    <alternativeName>
        <fullName evidence="10">RraA-like protein</fullName>
    </alternativeName>
</protein>
<dbReference type="EC" id="4.1.1.112" evidence="6"/>
<evidence type="ECO:0000256" key="13">
    <source>
        <dbReference type="PIRSR" id="PIRSR605493-1"/>
    </source>
</evidence>
<evidence type="ECO:0000313" key="14">
    <source>
        <dbReference type="EMBL" id="WZO35159.1"/>
    </source>
</evidence>
<comment type="cofactor">
    <cofactor evidence="2">
        <name>a divalent metal cation</name>
        <dbReference type="ChEBI" id="CHEBI:60240"/>
    </cofactor>
</comment>
<dbReference type="Gene3D" id="3.50.30.40">
    <property type="entry name" value="Ribonuclease E inhibitor RraA/RraA-like"/>
    <property type="match status" value="1"/>
</dbReference>
<dbReference type="InterPro" id="IPR005493">
    <property type="entry name" value="RraA/RraA-like"/>
</dbReference>
<keyword evidence="13" id="KW-0460">Magnesium</keyword>
<proteinExistence type="inferred from homology"/>
<comment type="similarity">
    <text evidence="3">Belongs to the class II aldolase/RraA-like family.</text>
</comment>
<dbReference type="InterPro" id="IPR036704">
    <property type="entry name" value="RraA/RraA-like_sf"/>
</dbReference>
<reference evidence="14" key="1">
    <citation type="submission" date="2024-04" db="EMBL/GenBank/DDBJ databases">
        <authorList>
            <person name="Roder T."/>
            <person name="Oberhansli S."/>
            <person name="Kreuzer M."/>
        </authorList>
    </citation>
    <scope>NUCLEOTIDE SEQUENCE</scope>
    <source>
        <strain evidence="14">LWS13-1.2</strain>
    </source>
</reference>
<comment type="function">
    <text evidence="8">Catalyzes the aldol cleavage of 4-hydroxy-4-methyl-2-oxoglutarate (HMG) into 2 molecules of pyruvate. Also contains a secondary oxaloacetate (OAA) decarboxylase activity due to the common pyruvate enolate transition state formed following C-C bond cleavage in the retro-aldol and decarboxylation reactions.</text>
</comment>
<dbReference type="EC" id="4.1.3.17" evidence="5"/>
<dbReference type="GO" id="GO:0046872">
    <property type="term" value="F:metal ion binding"/>
    <property type="evidence" value="ECO:0007669"/>
    <property type="project" value="UniProtKB-KW"/>
</dbReference>
<evidence type="ECO:0000256" key="9">
    <source>
        <dbReference type="ARBA" id="ARBA00029596"/>
    </source>
</evidence>
<evidence type="ECO:0000256" key="5">
    <source>
        <dbReference type="ARBA" id="ARBA00012213"/>
    </source>
</evidence>
<sequence>MSATLGLVPTENIHPSPAPIAPDVLARYMELEDVTGTVSDALDQLGIAGTVGSSILKPTMPGRQIVGPALTLRHDPVSTQPALNAAQGVDAMAEVEAHHVAQPGDVLVIQGMPDVSAIGGLSAAMGKRQGELGAVVDGGIRDVSAQRAIDFPIWSTSISPITGKWRVATTEVNGPVRIHDVLVQAGDVVVADDTGVCFVPRDHVLRVLEICESIVAKENAVRESIDANVTIADITAGLSKMHAV</sequence>
<evidence type="ECO:0000256" key="6">
    <source>
        <dbReference type="ARBA" id="ARBA00012947"/>
    </source>
</evidence>
<evidence type="ECO:0000256" key="4">
    <source>
        <dbReference type="ARBA" id="ARBA00011233"/>
    </source>
</evidence>
<dbReference type="Pfam" id="PF03737">
    <property type="entry name" value="RraA-like"/>
    <property type="match status" value="1"/>
</dbReference>
<comment type="catalytic activity">
    <reaction evidence="1">
        <text>4-hydroxy-4-methyl-2-oxoglutarate = 2 pyruvate</text>
        <dbReference type="Rhea" id="RHEA:22748"/>
        <dbReference type="ChEBI" id="CHEBI:15361"/>
        <dbReference type="ChEBI" id="CHEBI:58276"/>
        <dbReference type="EC" id="4.1.3.17"/>
    </reaction>
</comment>
<comment type="subunit">
    <text evidence="4">Homotrimer.</text>
</comment>
<dbReference type="GO" id="GO:0008948">
    <property type="term" value="F:oxaloacetate decarboxylase activity"/>
    <property type="evidence" value="ECO:0007669"/>
    <property type="project" value="UniProtKB-EC"/>
</dbReference>
<dbReference type="PANTHER" id="PTHR33254:SF4">
    <property type="entry name" value="4-HYDROXY-4-METHYL-2-OXOGLUTARATE ALDOLASE 3-RELATED"/>
    <property type="match status" value="1"/>
</dbReference>
<evidence type="ECO:0000256" key="2">
    <source>
        <dbReference type="ARBA" id="ARBA00001968"/>
    </source>
</evidence>
<evidence type="ECO:0000256" key="12">
    <source>
        <dbReference type="ARBA" id="ARBA00047973"/>
    </source>
</evidence>
<evidence type="ECO:0000256" key="8">
    <source>
        <dbReference type="ARBA" id="ARBA00025046"/>
    </source>
</evidence>
<evidence type="ECO:0000256" key="1">
    <source>
        <dbReference type="ARBA" id="ARBA00001342"/>
    </source>
</evidence>
<evidence type="ECO:0000256" key="7">
    <source>
        <dbReference type="ARBA" id="ARBA00016549"/>
    </source>
</evidence>
<dbReference type="SUPFAM" id="SSF89562">
    <property type="entry name" value="RraA-like"/>
    <property type="match status" value="1"/>
</dbReference>
<comment type="cofactor">
    <cofactor evidence="13">
        <name>Mg(2+)</name>
        <dbReference type="ChEBI" id="CHEBI:18420"/>
    </cofactor>
</comment>
<accession>A0AAU6SE51</accession>